<dbReference type="SMART" id="SM00799">
    <property type="entry name" value="DENN"/>
    <property type="match status" value="1"/>
</dbReference>
<reference evidence="3" key="1">
    <citation type="submission" date="2021-01" db="EMBL/GenBank/DDBJ databases">
        <authorList>
            <consortium name="Genoscope - CEA"/>
            <person name="William W."/>
        </authorList>
    </citation>
    <scope>NUCLEOTIDE SEQUENCE</scope>
</reference>
<dbReference type="GO" id="GO:0032483">
    <property type="term" value="P:regulation of Rab protein signal transduction"/>
    <property type="evidence" value="ECO:0007669"/>
    <property type="project" value="TreeGrafter"/>
</dbReference>
<organism evidence="3 4">
    <name type="scientific">Paramecium sonneborni</name>
    <dbReference type="NCBI Taxonomy" id="65129"/>
    <lineage>
        <taxon>Eukaryota</taxon>
        <taxon>Sar</taxon>
        <taxon>Alveolata</taxon>
        <taxon>Ciliophora</taxon>
        <taxon>Intramacronucleata</taxon>
        <taxon>Oligohymenophorea</taxon>
        <taxon>Peniculida</taxon>
        <taxon>Parameciidae</taxon>
        <taxon>Paramecium</taxon>
    </lineage>
</organism>
<gene>
    <name evidence="3" type="ORF">PSON_ATCC_30995.1.T0520020</name>
</gene>
<dbReference type="GO" id="GO:0031410">
    <property type="term" value="C:cytoplasmic vesicle"/>
    <property type="evidence" value="ECO:0007669"/>
    <property type="project" value="TreeGrafter"/>
</dbReference>
<proteinExistence type="predicted"/>
<evidence type="ECO:0000259" key="2">
    <source>
        <dbReference type="PROSITE" id="PS50211"/>
    </source>
</evidence>
<dbReference type="Proteomes" id="UP000692954">
    <property type="component" value="Unassembled WGS sequence"/>
</dbReference>
<dbReference type="PANTHER" id="PTHR12296:SF21">
    <property type="entry name" value="DENN DOMAIN-CONTAINING PROTEIN 3"/>
    <property type="match status" value="1"/>
</dbReference>
<protein>
    <recommendedName>
        <fullName evidence="2">UDENN domain-containing protein</fullName>
    </recommendedName>
</protein>
<feature type="region of interest" description="Disordered" evidence="1">
    <location>
        <begin position="595"/>
        <end position="639"/>
    </location>
</feature>
<dbReference type="PANTHER" id="PTHR12296">
    <property type="entry name" value="DENN DOMAIN-CONTAINING PROTEIN 4"/>
    <property type="match status" value="1"/>
</dbReference>
<dbReference type="Pfam" id="PF02141">
    <property type="entry name" value="DENN"/>
    <property type="match status" value="1"/>
</dbReference>
<name>A0A8S1N4X6_9CILI</name>
<accession>A0A8S1N4X6</accession>
<sequence length="754" mass="89534">MEKLGNLFEFFVTAGIKTNDQDVILQSCTTANKKDLAILTIFPNPVERKMNHVLADIALVNYQRIIIIQWCFPLGVKTIKEGDSRFNKIEEYFKEDDIQASTNEINYFVINDFKQHIKFYCTSACFYEKMFLIMPPNDKLMQVFVPKAFCVISNYPAFIPQRSFLMQLLKIQKLRLSQNRERDKIITIKRGQQEYQIEEIKLYDFYIRTALTQCPIIQDNVEYRLKFSSSEIWMNYYVSNSHLTTHFSIFKLSNNLFDVLIFNQPIFNLYKLLLYMMLEYQIIIVSRKPAGITLFCQSLVELLAPLQWRGLFIPFLRPGSFDFHKSQLPYIIGLDRNLYEISEKPLPKELKRVIYDIDDGRILSRSDDPKCPKQYQNYFIRKMNTVFADLKFYENEIFEEGIMKYRQAFYNFKLLMLNDIYKYFSTDTSNQKSEKKIVMFDYKKFLTSFESQDQLFFLQFLKTLSFQQFVKDLYKVMEYREEFIKNNIQNVEYYFSTVLQFFDDVRFLSIRFGEQTLDDKLVILENLQNNYIKAVLERKNESSNYKVIEMKTTDFIPEYLDHLKNSSLNLSMEMQALAKFIQTVPQQEEVIVEQQQKVIQQGGPDMHQSEEQDNISQESSKIQSDKSDQHSQFHHSLPPQEKINWELQTIAISNSSEYRRQYQVKHLNLISKRNTFRKKNLLENEEEEEQMQLNQNTNTNNFIVTNIADKNMLSLPVKDNQSMAARSYFNKSMVPLIGDYGNAEIMVPNQDNMI</sequence>
<dbReference type="PROSITE" id="PS50211">
    <property type="entry name" value="DENN"/>
    <property type="match status" value="1"/>
</dbReference>
<dbReference type="EMBL" id="CAJJDN010000052">
    <property type="protein sequence ID" value="CAD8087818.1"/>
    <property type="molecule type" value="Genomic_DNA"/>
</dbReference>
<dbReference type="OrthoDB" id="292665at2759"/>
<comment type="caution">
    <text evidence="3">The sequence shown here is derived from an EMBL/GenBank/DDBJ whole genome shotgun (WGS) entry which is preliminary data.</text>
</comment>
<dbReference type="AlphaFoldDB" id="A0A8S1N4X6"/>
<feature type="domain" description="UDENN" evidence="2">
    <location>
        <begin position="52"/>
        <end position="482"/>
    </location>
</feature>
<keyword evidence="4" id="KW-1185">Reference proteome</keyword>
<dbReference type="InterPro" id="IPR001194">
    <property type="entry name" value="cDENN_dom"/>
</dbReference>
<evidence type="ECO:0000256" key="1">
    <source>
        <dbReference type="SAM" id="MobiDB-lite"/>
    </source>
</evidence>
<evidence type="ECO:0000313" key="4">
    <source>
        <dbReference type="Proteomes" id="UP000692954"/>
    </source>
</evidence>
<evidence type="ECO:0000313" key="3">
    <source>
        <dbReference type="EMBL" id="CAD8087818.1"/>
    </source>
</evidence>
<dbReference type="InterPro" id="IPR051696">
    <property type="entry name" value="DENN_Domain_GEFs"/>
</dbReference>
<dbReference type="InterPro" id="IPR037516">
    <property type="entry name" value="Tripartite_DENN"/>
</dbReference>